<dbReference type="InterPro" id="IPR019186">
    <property type="entry name" value="Nucleolar_protein_12"/>
</dbReference>
<dbReference type="PANTHER" id="PTHR14577:SF0">
    <property type="entry name" value="NUCLEOLAR PROTEIN 12"/>
    <property type="match status" value="1"/>
</dbReference>
<dbReference type="GO" id="GO:0019843">
    <property type="term" value="F:rRNA binding"/>
    <property type="evidence" value="ECO:0007669"/>
    <property type="project" value="TreeGrafter"/>
</dbReference>
<evidence type="ECO:0000256" key="1">
    <source>
        <dbReference type="ARBA" id="ARBA00004604"/>
    </source>
</evidence>
<dbReference type="GO" id="GO:0005730">
    <property type="term" value="C:nucleolus"/>
    <property type="evidence" value="ECO:0007669"/>
    <property type="project" value="UniProtKB-SubCell"/>
</dbReference>
<keyword evidence="11" id="KW-1185">Reference proteome</keyword>
<name>A0AAV2QTJ5_MEGNR</name>
<evidence type="ECO:0000256" key="5">
    <source>
        <dbReference type="ARBA" id="ARBA00023054"/>
    </source>
</evidence>
<feature type="compositionally biased region" description="Basic residues" evidence="9">
    <location>
        <begin position="186"/>
        <end position="196"/>
    </location>
</feature>
<comment type="caution">
    <text evidence="10">The sequence shown here is derived from an EMBL/GenBank/DDBJ whole genome shotgun (WGS) entry which is preliminary data.</text>
</comment>
<accession>A0AAV2QTJ5</accession>
<keyword evidence="6" id="KW-0539">Nucleus</keyword>
<gene>
    <name evidence="10" type="ORF">MNOR_LOCUS15049</name>
</gene>
<comment type="subcellular location">
    <subcellularLocation>
        <location evidence="1">Nucleus</location>
        <location evidence="1">Nucleolus</location>
    </subcellularLocation>
</comment>
<dbReference type="AlphaFoldDB" id="A0AAV2QTJ5"/>
<evidence type="ECO:0000256" key="3">
    <source>
        <dbReference type="ARBA" id="ARBA00015520"/>
    </source>
</evidence>
<feature type="region of interest" description="Disordered" evidence="9">
    <location>
        <begin position="69"/>
        <end position="91"/>
    </location>
</feature>
<organism evidence="10 11">
    <name type="scientific">Meganyctiphanes norvegica</name>
    <name type="common">Northern krill</name>
    <name type="synonym">Thysanopoda norvegica</name>
    <dbReference type="NCBI Taxonomy" id="48144"/>
    <lineage>
        <taxon>Eukaryota</taxon>
        <taxon>Metazoa</taxon>
        <taxon>Ecdysozoa</taxon>
        <taxon>Arthropoda</taxon>
        <taxon>Crustacea</taxon>
        <taxon>Multicrustacea</taxon>
        <taxon>Malacostraca</taxon>
        <taxon>Eumalacostraca</taxon>
        <taxon>Eucarida</taxon>
        <taxon>Euphausiacea</taxon>
        <taxon>Euphausiidae</taxon>
        <taxon>Meganyctiphanes</taxon>
    </lineage>
</organism>
<feature type="coiled-coil region" evidence="8">
    <location>
        <begin position="33"/>
        <end position="67"/>
    </location>
</feature>
<evidence type="ECO:0000256" key="8">
    <source>
        <dbReference type="SAM" id="Coils"/>
    </source>
</evidence>
<feature type="coiled-coil region" evidence="8">
    <location>
        <begin position="122"/>
        <end position="150"/>
    </location>
</feature>
<feature type="compositionally biased region" description="Acidic residues" evidence="9">
    <location>
        <begin position="73"/>
        <end position="86"/>
    </location>
</feature>
<evidence type="ECO:0000313" key="10">
    <source>
        <dbReference type="EMBL" id="CAL4094034.1"/>
    </source>
</evidence>
<reference evidence="10 11" key="1">
    <citation type="submission" date="2024-05" db="EMBL/GenBank/DDBJ databases">
        <authorList>
            <person name="Wallberg A."/>
        </authorList>
    </citation>
    <scope>NUCLEOTIDE SEQUENCE [LARGE SCALE GENOMIC DNA]</scope>
</reference>
<evidence type="ECO:0000313" key="11">
    <source>
        <dbReference type="Proteomes" id="UP001497623"/>
    </source>
</evidence>
<feature type="compositionally biased region" description="Basic residues" evidence="9">
    <location>
        <begin position="204"/>
        <end position="214"/>
    </location>
</feature>
<proteinExistence type="inferred from homology"/>
<dbReference type="Proteomes" id="UP001497623">
    <property type="component" value="Unassembled WGS sequence"/>
</dbReference>
<dbReference type="PANTHER" id="PTHR14577">
    <property type="entry name" value="NUCLEOLAR PROTEIN 12"/>
    <property type="match status" value="1"/>
</dbReference>
<dbReference type="InterPro" id="IPR036191">
    <property type="entry name" value="RRF_sf"/>
</dbReference>
<evidence type="ECO:0000256" key="2">
    <source>
        <dbReference type="ARBA" id="ARBA00007175"/>
    </source>
</evidence>
<evidence type="ECO:0000256" key="9">
    <source>
        <dbReference type="SAM" id="MobiDB-lite"/>
    </source>
</evidence>
<feature type="region of interest" description="Disordered" evidence="9">
    <location>
        <begin position="177"/>
        <end position="220"/>
    </location>
</feature>
<evidence type="ECO:0000256" key="4">
    <source>
        <dbReference type="ARBA" id="ARBA00020581"/>
    </source>
</evidence>
<keyword evidence="5 8" id="KW-0175">Coiled coil</keyword>
<protein>
    <recommendedName>
        <fullName evidence="3">Nucleolar protein 12</fullName>
    </recommendedName>
    <alternativeName>
        <fullName evidence="4">Ribosome-recycling factor, mitochondrial</fullName>
    </alternativeName>
    <alternativeName>
        <fullName evidence="7">Ribosome-releasing factor, mitochondrial</fullName>
    </alternativeName>
</protein>
<comment type="similarity">
    <text evidence="2">Belongs to the RRP17 family.</text>
</comment>
<dbReference type="SUPFAM" id="SSF55194">
    <property type="entry name" value="Ribosome recycling factor, RRF"/>
    <property type="match status" value="1"/>
</dbReference>
<feature type="non-terminal residue" evidence="10">
    <location>
        <position position="220"/>
    </location>
</feature>
<dbReference type="EMBL" id="CAXKWB010009243">
    <property type="protein sequence ID" value="CAL4094034.1"/>
    <property type="molecule type" value="Genomic_DNA"/>
</dbReference>
<evidence type="ECO:0000256" key="6">
    <source>
        <dbReference type="ARBA" id="ARBA00023242"/>
    </source>
</evidence>
<evidence type="ECO:0000256" key="7">
    <source>
        <dbReference type="ARBA" id="ARBA00033107"/>
    </source>
</evidence>
<sequence>MSITQKSLNFEKNKIYNYMMFKKNGDYLKGFSKRKTERKQKAAKQIEDEIKNEKKRIKQERREIIKKMIYSQENDDDDDDENDMEEHDITKLTDETYVGTCGNTTVEISDINLNSSKYHLGLNKMASENIKEKEEKKENKDEDEDVSKERLASLGICTEKLLYRSLQKSSATILRKNKLVQTKQRREGKKQRKQQARVKNAKEAHKKKKSRQRRNFQNDE</sequence>